<dbReference type="eggNOG" id="COG3608">
    <property type="taxonomic scope" value="Bacteria"/>
</dbReference>
<reference evidence="1 2" key="1">
    <citation type="submission" date="2012-01" db="EMBL/GenBank/DDBJ databases">
        <title>Complete sequence of Desulfotomaculum gibsoniae DSM 7213.</title>
        <authorList>
            <consortium name="US DOE Joint Genome Institute"/>
            <person name="Lucas S."/>
            <person name="Han J."/>
            <person name="Lapidus A."/>
            <person name="Cheng J.-F."/>
            <person name="Goodwin L."/>
            <person name="Pitluck S."/>
            <person name="Peters L."/>
            <person name="Ovchinnikova G."/>
            <person name="Teshima H."/>
            <person name="Detter J.C."/>
            <person name="Han C."/>
            <person name="Tapia R."/>
            <person name="Land M."/>
            <person name="Hauser L."/>
            <person name="Kyrpides N."/>
            <person name="Ivanova N."/>
            <person name="Pagani I."/>
            <person name="Parshina S."/>
            <person name="Plugge C."/>
            <person name="Muyzer G."/>
            <person name="Kuever J."/>
            <person name="Ivanova A."/>
            <person name="Nazina T."/>
            <person name="Klenk H.-P."/>
            <person name="Brambilla E."/>
            <person name="Spring S."/>
            <person name="Stams A.F."/>
            <person name="Woyke T."/>
        </authorList>
    </citation>
    <scope>NUCLEOTIDE SEQUENCE [LARGE SCALE GENOMIC DNA]</scope>
    <source>
        <strain evidence="1 2">DSM 7213</strain>
    </source>
</reference>
<dbReference type="RefSeq" id="WP_006523847.1">
    <property type="nucleotide sequence ID" value="NC_021184.1"/>
</dbReference>
<dbReference type="STRING" id="767817.Desgi_3968"/>
<evidence type="ECO:0000313" key="2">
    <source>
        <dbReference type="Proteomes" id="UP000013520"/>
    </source>
</evidence>
<dbReference type="Gene3D" id="3.40.630.10">
    <property type="entry name" value="Zn peptidases"/>
    <property type="match status" value="1"/>
</dbReference>
<gene>
    <name evidence="1" type="ORF">Desgi_3968</name>
</gene>
<protein>
    <submittedName>
        <fullName evidence="1">Selenium-dependent molybdenum hydroxylase system protein, YqeB family</fullName>
    </submittedName>
</protein>
<organism evidence="1 2">
    <name type="scientific">Desulfoscipio gibsoniae DSM 7213</name>
    <dbReference type="NCBI Taxonomy" id="767817"/>
    <lineage>
        <taxon>Bacteria</taxon>
        <taxon>Bacillati</taxon>
        <taxon>Bacillota</taxon>
        <taxon>Clostridia</taxon>
        <taxon>Eubacteriales</taxon>
        <taxon>Desulfallaceae</taxon>
        <taxon>Desulfoscipio</taxon>
    </lineage>
</organism>
<dbReference type="InterPro" id="IPR017695">
    <property type="entry name" value="Se-dep_Mo_hydrolase_YqeB"/>
</dbReference>
<dbReference type="HOGENOM" id="CLU_082089_1_0_9"/>
<dbReference type="KEGG" id="dgi:Desgi_3968"/>
<evidence type="ECO:0000313" key="1">
    <source>
        <dbReference type="EMBL" id="AGL03250.1"/>
    </source>
</evidence>
<proteinExistence type="predicted"/>
<name>R4KRP5_9FIRM</name>
<dbReference type="EMBL" id="CP003273">
    <property type="protein sequence ID" value="AGL03250.1"/>
    <property type="molecule type" value="Genomic_DNA"/>
</dbReference>
<dbReference type="NCBIfam" id="TIGR03309">
    <property type="entry name" value="matur_yqeB"/>
    <property type="match status" value="1"/>
</dbReference>
<sequence length="268" mass="27916">MNNLVVIKGGGDLASGTAHRLARCGFTLVMLEIAQPTVIRRTVSYAEAIFKGKCSVEGVTAELAHGVDEVQAIVNAGNIAVAVDPAWSLVDKLKPAAVIDAVLAKKNLGTGIGEAPVVIGLGPGFTAGVDVHAVVETMRGHNLGRVILKGTAEPNTGIPGIIGGYGKERVLRAPAEGIFHGEKEIGDQVVKGELVAKIDDVPLVATIDGVLRGLLKSGLKVHEGMKVGDIDPRATRENCFTISDKSRAIAGGVLEALLYLGRDRWGVN</sequence>
<dbReference type="Proteomes" id="UP000013520">
    <property type="component" value="Chromosome"/>
</dbReference>
<accession>R4KRP5</accession>
<dbReference type="AlphaFoldDB" id="R4KRP5"/>
<keyword evidence="2" id="KW-1185">Reference proteome</keyword>
<dbReference type="OrthoDB" id="9815497at2"/>